<evidence type="ECO:0000313" key="1">
    <source>
        <dbReference type="EMBL" id="AZR06899.1"/>
    </source>
</evidence>
<reference evidence="1 2" key="1">
    <citation type="submission" date="2018-11" db="EMBL/GenBank/DDBJ databases">
        <title>Multidrug-resistant genes are associated with an 42-kb island TGI1 carrying a complex class 1 integron in a Trueperella pyogenes.</title>
        <authorList>
            <person name="Dong W."/>
        </authorList>
    </citation>
    <scope>NUCLEOTIDE SEQUENCE [LARGE SCALE GENOMIC DNA]</scope>
    <source>
        <strain evidence="1 2">TP4</strain>
    </source>
</reference>
<dbReference type="Proteomes" id="UP000275951">
    <property type="component" value="Chromosome"/>
</dbReference>
<dbReference type="EMBL" id="CP033905">
    <property type="protein sequence ID" value="AZR06899.1"/>
    <property type="molecule type" value="Genomic_DNA"/>
</dbReference>
<protein>
    <submittedName>
        <fullName evidence="1">Uncharacterized protein</fullName>
    </submittedName>
</protein>
<sequence>MTNGKRGGNTACLGTRQKWCLIQDIVVGDQLVWMATSDWRMSGADGVHKTCATFVLYLSVIDGVSIMGTGQALGVGLDLTCYLDTSSPSC</sequence>
<dbReference type="AlphaFoldDB" id="A0A3Q9GFW4"/>
<accession>A0A3Q9GFW4</accession>
<gene>
    <name evidence="1" type="ORF">EBQ10_06060</name>
</gene>
<evidence type="ECO:0000313" key="2">
    <source>
        <dbReference type="Proteomes" id="UP000275951"/>
    </source>
</evidence>
<name>A0A3Q9GFW4_9ACTO</name>
<organism evidence="1 2">
    <name type="scientific">Trueperella pyogenes</name>
    <dbReference type="NCBI Taxonomy" id="1661"/>
    <lineage>
        <taxon>Bacteria</taxon>
        <taxon>Bacillati</taxon>
        <taxon>Actinomycetota</taxon>
        <taxon>Actinomycetes</taxon>
        <taxon>Actinomycetales</taxon>
        <taxon>Actinomycetaceae</taxon>
        <taxon>Trueperella</taxon>
    </lineage>
</organism>
<proteinExistence type="predicted"/>